<keyword evidence="4" id="KW-0539">Nucleus</keyword>
<protein>
    <recommendedName>
        <fullName evidence="2">protein-serine/threonine phosphatase</fullName>
        <ecNumber evidence="2">3.1.3.16</ecNumber>
    </recommendedName>
</protein>
<name>A0ABS8RXW3_DATST</name>
<dbReference type="Gene3D" id="3.40.50.1000">
    <property type="entry name" value="HAD superfamily/HAD-like"/>
    <property type="match status" value="1"/>
</dbReference>
<accession>A0ABS8RXW3</accession>
<dbReference type="Proteomes" id="UP000823775">
    <property type="component" value="Unassembled WGS sequence"/>
</dbReference>
<evidence type="ECO:0000256" key="1">
    <source>
        <dbReference type="ARBA" id="ARBA00004123"/>
    </source>
</evidence>
<sequence>MTFFSGGENLALISETIDAISRKIEDTNCGDDPSNEEVQVMLFLIIWPVNLERVIAQSTPLVRHQKGLDVVLGQESAVLILDDTEVVWGKHRENVILMDRYHFFTSSCRQLGLKCKSLSELRSDENEAEGALASVSGCSCNVSTVYSSIRNVGTILLSEMLGR</sequence>
<reference evidence="7 8" key="1">
    <citation type="journal article" date="2021" name="BMC Genomics">
        <title>Datura genome reveals duplications of psychoactive alkaloid biosynthetic genes and high mutation rate following tissue culture.</title>
        <authorList>
            <person name="Rajewski A."/>
            <person name="Carter-House D."/>
            <person name="Stajich J."/>
            <person name="Litt A."/>
        </authorList>
    </citation>
    <scope>NUCLEOTIDE SEQUENCE [LARGE SCALE GENOMIC DNA]</scope>
    <source>
        <strain evidence="7">AR-01</strain>
    </source>
</reference>
<evidence type="ECO:0000313" key="7">
    <source>
        <dbReference type="EMBL" id="MCD7451424.1"/>
    </source>
</evidence>
<evidence type="ECO:0000256" key="2">
    <source>
        <dbReference type="ARBA" id="ARBA00013081"/>
    </source>
</evidence>
<proteinExistence type="predicted"/>
<comment type="catalytic activity">
    <reaction evidence="6">
        <text>O-phospho-L-threonyl-[protein] + H2O = L-threonyl-[protein] + phosphate</text>
        <dbReference type="Rhea" id="RHEA:47004"/>
        <dbReference type="Rhea" id="RHEA-COMP:11060"/>
        <dbReference type="Rhea" id="RHEA-COMP:11605"/>
        <dbReference type="ChEBI" id="CHEBI:15377"/>
        <dbReference type="ChEBI" id="CHEBI:30013"/>
        <dbReference type="ChEBI" id="CHEBI:43474"/>
        <dbReference type="ChEBI" id="CHEBI:61977"/>
        <dbReference type="EC" id="3.1.3.16"/>
    </reaction>
</comment>
<comment type="subcellular location">
    <subcellularLocation>
        <location evidence="1">Nucleus</location>
    </subcellularLocation>
</comment>
<evidence type="ECO:0000256" key="6">
    <source>
        <dbReference type="ARBA" id="ARBA00048336"/>
    </source>
</evidence>
<comment type="caution">
    <text evidence="7">The sequence shown here is derived from an EMBL/GenBank/DDBJ whole genome shotgun (WGS) entry which is preliminary data.</text>
</comment>
<dbReference type="InterPro" id="IPR023214">
    <property type="entry name" value="HAD_sf"/>
</dbReference>
<gene>
    <name evidence="7" type="ORF">HAX54_011733</name>
</gene>
<dbReference type="EMBL" id="JACEIK010000167">
    <property type="protein sequence ID" value="MCD7451424.1"/>
    <property type="molecule type" value="Genomic_DNA"/>
</dbReference>
<dbReference type="PANTHER" id="PTHR23081:SF36">
    <property type="entry name" value="RNA POLYMERASE II SUBUNIT A C-TERMINAL DOMAIN PHOSPHATASE"/>
    <property type="match status" value="1"/>
</dbReference>
<evidence type="ECO:0000256" key="3">
    <source>
        <dbReference type="ARBA" id="ARBA00022801"/>
    </source>
</evidence>
<keyword evidence="3" id="KW-0378">Hydrolase</keyword>
<evidence type="ECO:0000256" key="5">
    <source>
        <dbReference type="ARBA" id="ARBA00047761"/>
    </source>
</evidence>
<dbReference type="PANTHER" id="PTHR23081">
    <property type="entry name" value="RNA POLYMERASE II CTD PHOSPHATASE"/>
    <property type="match status" value="1"/>
</dbReference>
<dbReference type="EC" id="3.1.3.16" evidence="2"/>
<organism evidence="7 8">
    <name type="scientific">Datura stramonium</name>
    <name type="common">Jimsonweed</name>
    <name type="synonym">Common thornapple</name>
    <dbReference type="NCBI Taxonomy" id="4076"/>
    <lineage>
        <taxon>Eukaryota</taxon>
        <taxon>Viridiplantae</taxon>
        <taxon>Streptophyta</taxon>
        <taxon>Embryophyta</taxon>
        <taxon>Tracheophyta</taxon>
        <taxon>Spermatophyta</taxon>
        <taxon>Magnoliopsida</taxon>
        <taxon>eudicotyledons</taxon>
        <taxon>Gunneridae</taxon>
        <taxon>Pentapetalae</taxon>
        <taxon>asterids</taxon>
        <taxon>lamiids</taxon>
        <taxon>Solanales</taxon>
        <taxon>Solanaceae</taxon>
        <taxon>Solanoideae</taxon>
        <taxon>Datureae</taxon>
        <taxon>Datura</taxon>
    </lineage>
</organism>
<evidence type="ECO:0000256" key="4">
    <source>
        <dbReference type="ARBA" id="ARBA00023242"/>
    </source>
</evidence>
<keyword evidence="8" id="KW-1185">Reference proteome</keyword>
<evidence type="ECO:0000313" key="8">
    <source>
        <dbReference type="Proteomes" id="UP000823775"/>
    </source>
</evidence>
<comment type="catalytic activity">
    <reaction evidence="5">
        <text>O-phospho-L-seryl-[protein] + H2O = L-seryl-[protein] + phosphate</text>
        <dbReference type="Rhea" id="RHEA:20629"/>
        <dbReference type="Rhea" id="RHEA-COMP:9863"/>
        <dbReference type="Rhea" id="RHEA-COMP:11604"/>
        <dbReference type="ChEBI" id="CHEBI:15377"/>
        <dbReference type="ChEBI" id="CHEBI:29999"/>
        <dbReference type="ChEBI" id="CHEBI:43474"/>
        <dbReference type="ChEBI" id="CHEBI:83421"/>
        <dbReference type="EC" id="3.1.3.16"/>
    </reaction>
</comment>
<dbReference type="InterPro" id="IPR039189">
    <property type="entry name" value="Fcp1"/>
</dbReference>